<dbReference type="InterPro" id="IPR000525">
    <property type="entry name" value="Initiator_Rep_WH1"/>
</dbReference>
<dbReference type="EMBL" id="VZCW01000415">
    <property type="protein sequence ID" value="MQN14444.1"/>
    <property type="molecule type" value="Genomic_DNA"/>
</dbReference>
<dbReference type="Proteomes" id="UP000442105">
    <property type="component" value="Unassembled WGS sequence"/>
</dbReference>
<evidence type="ECO:0000313" key="4">
    <source>
        <dbReference type="EMBL" id="MQN14444.1"/>
    </source>
</evidence>
<evidence type="ECO:0000313" key="5">
    <source>
        <dbReference type="Proteomes" id="UP000442105"/>
    </source>
</evidence>
<dbReference type="RefSeq" id="WP_153129721.1">
    <property type="nucleotide sequence ID" value="NZ_VZCW01000415.1"/>
</dbReference>
<feature type="region of interest" description="Disordered" evidence="2">
    <location>
        <begin position="355"/>
        <end position="387"/>
    </location>
</feature>
<dbReference type="Pfam" id="PF01051">
    <property type="entry name" value="Rep3_N"/>
    <property type="match status" value="1"/>
</dbReference>
<comment type="similarity">
    <text evidence="1">Belongs to the initiator RepB protein family.</text>
</comment>
<proteinExistence type="inferred from homology"/>
<feature type="compositionally biased region" description="Pro residues" evidence="2">
    <location>
        <begin position="369"/>
        <end position="381"/>
    </location>
</feature>
<evidence type="ECO:0000256" key="1">
    <source>
        <dbReference type="ARBA" id="ARBA00038283"/>
    </source>
</evidence>
<dbReference type="AlphaFoldDB" id="A0AA90UJ71"/>
<gene>
    <name evidence="4" type="ORF">F7D95_16980</name>
</gene>
<feature type="compositionally biased region" description="Low complexity" evidence="2">
    <location>
        <begin position="357"/>
        <end position="368"/>
    </location>
</feature>
<protein>
    <submittedName>
        <fullName evidence="4">Replication initiation protein</fullName>
    </submittedName>
</protein>
<accession>A0AA90UJ71</accession>
<evidence type="ECO:0000259" key="3">
    <source>
        <dbReference type="Pfam" id="PF01051"/>
    </source>
</evidence>
<reference evidence="5" key="1">
    <citation type="submission" date="2019-09" db="EMBL/GenBank/DDBJ databases">
        <title>Distinct polysaccharide growth profiles of human intestinal Prevotella copri isolates.</title>
        <authorList>
            <person name="Fehlner-Peach H."/>
            <person name="Magnabosco C."/>
            <person name="Raghavan V."/>
            <person name="Scher J.U."/>
            <person name="Tett A."/>
            <person name="Cox L.M."/>
            <person name="Gottsegen C."/>
            <person name="Watters A."/>
            <person name="Wiltshire- Gordon J.D."/>
            <person name="Segata N."/>
            <person name="Bonneau R."/>
            <person name="Littman D.R."/>
        </authorList>
    </citation>
    <scope>NUCLEOTIDE SEQUENCE [LARGE SCALE GENOMIC DNA]</scope>
    <source>
        <strain evidence="5">iAQ1179</strain>
    </source>
</reference>
<sequence>MTKPMNNVISLLGVQGLSRNNYSVVQLKVVLTIIGHAQKVIKDYVVDGRMPNKSMRKRLTARQMADGYVVVVIRLSDLCAHTSRYSQVKNAIVDMAKRKPIAIPYKCDVNQVTYYAEFPRLFSCEFIRMGGHLAVEFRFSNDLLDYFYSFDKGVAHVHLDVVNHCCSASSIKLYIITLCWALKGYTKIDPKKFVALMHGKENYYKYFSDLMSKSLQPALDDQKRLYDCGMVDQYLTLSVCYSDEDALRAEQRCVGWPTYLVFTVHCREDEVQDDKIPEELRSQRIQLKIKLMNRYDVSEATAKELSSHLFLGMLGDFVVWFERKEKYVAERIRLHQPMKKAAYIVSALRGFFKDRGSLPVKSSGSSSPDPVPVAKPFPPVPSNLKND</sequence>
<dbReference type="GO" id="GO:0006270">
    <property type="term" value="P:DNA replication initiation"/>
    <property type="evidence" value="ECO:0007669"/>
    <property type="project" value="InterPro"/>
</dbReference>
<comment type="caution">
    <text evidence="4">The sequence shown here is derived from an EMBL/GenBank/DDBJ whole genome shotgun (WGS) entry which is preliminary data.</text>
</comment>
<name>A0AA90UJ71_9BACT</name>
<feature type="domain" description="Initiator Rep protein WH1" evidence="3">
    <location>
        <begin position="68"/>
        <end position="174"/>
    </location>
</feature>
<dbReference type="GO" id="GO:0003887">
    <property type="term" value="F:DNA-directed DNA polymerase activity"/>
    <property type="evidence" value="ECO:0007669"/>
    <property type="project" value="InterPro"/>
</dbReference>
<evidence type="ECO:0000256" key="2">
    <source>
        <dbReference type="SAM" id="MobiDB-lite"/>
    </source>
</evidence>
<organism evidence="4 5">
    <name type="scientific">Segatella copri</name>
    <dbReference type="NCBI Taxonomy" id="165179"/>
    <lineage>
        <taxon>Bacteria</taxon>
        <taxon>Pseudomonadati</taxon>
        <taxon>Bacteroidota</taxon>
        <taxon>Bacteroidia</taxon>
        <taxon>Bacteroidales</taxon>
        <taxon>Prevotellaceae</taxon>
        <taxon>Segatella</taxon>
    </lineage>
</organism>